<evidence type="ECO:0000256" key="2">
    <source>
        <dbReference type="SAM" id="MobiDB-lite"/>
    </source>
</evidence>
<dbReference type="PANTHER" id="PTHR12161:SF16">
    <property type="entry name" value="REGULATOR OF VPS4 ACTIVITY IN THE MVB PATHWAY PROTEIN"/>
    <property type="match status" value="1"/>
</dbReference>
<evidence type="ECO:0000313" key="3">
    <source>
        <dbReference type="EMBL" id="KAK9091243.1"/>
    </source>
</evidence>
<sequence>MGKRMDALLGRGFKSPKFKTLVSLAVSRLAVLKNQRQVRCSQARTDVSKLLQLGHHERALLRVEHVIQEQNMLDAFVMIEGYCYVLIERVSLIEDTRECPEELKEAVSSLIYATSRCGQFPELQEIRSVLASWYGREFTAGAAELRNGCGVKTMMIQKLSTRQKSLESRMKVLKEIASENGITSLQLDQEQSDIVKEERRGSNRKHTKLEQDFKGNLEENFVLKEQDHGSVEEIQKDEQFSGSLGSRKKYADVASAAQAAFESAANAAAAARAAMELSRSESQDNIIQDEKSSPSSRRQMNKSSEEERSATSQVGSPGYRKFEKTHPVNDYISESEGEEQLQRPGEFHSDGKNKKEVSRSLSRSSSNSDSKSEEIRVVSNAHKELEAVEKIAFDESDDDDDNEIHTENGGIPWSRQHVLDIDAENSGKAAYDFPKIKQTKSTDYEDEGPPFRINIDRKPISVRTRQGRR</sequence>
<comment type="similarity">
    <text evidence="1">Belongs to the IST1 family.</text>
</comment>
<feature type="region of interest" description="Disordered" evidence="2">
    <location>
        <begin position="392"/>
        <end position="411"/>
    </location>
</feature>
<dbReference type="Gene3D" id="1.20.1260.60">
    <property type="entry name" value="Vacuolar protein sorting-associated protein Ist1"/>
    <property type="match status" value="1"/>
</dbReference>
<feature type="compositionally biased region" description="Low complexity" evidence="2">
    <location>
        <begin position="359"/>
        <end position="369"/>
    </location>
</feature>
<feature type="region of interest" description="Disordered" evidence="2">
    <location>
        <begin position="440"/>
        <end position="469"/>
    </location>
</feature>
<dbReference type="Proteomes" id="UP001417504">
    <property type="component" value="Unassembled WGS sequence"/>
</dbReference>
<keyword evidence="4" id="KW-1185">Reference proteome</keyword>
<dbReference type="AlphaFoldDB" id="A0AAP0HJU6"/>
<proteinExistence type="inferred from homology"/>
<dbReference type="InterPro" id="IPR042277">
    <property type="entry name" value="IST1-like"/>
</dbReference>
<protein>
    <recommendedName>
        <fullName evidence="5">IST1-like protein</fullName>
    </recommendedName>
</protein>
<feature type="compositionally biased region" description="Basic and acidic residues" evidence="2">
    <location>
        <begin position="345"/>
        <end position="358"/>
    </location>
</feature>
<dbReference type="PANTHER" id="PTHR12161">
    <property type="entry name" value="IST1 FAMILY MEMBER"/>
    <property type="match status" value="1"/>
</dbReference>
<evidence type="ECO:0000313" key="4">
    <source>
        <dbReference type="Proteomes" id="UP001417504"/>
    </source>
</evidence>
<dbReference type="EMBL" id="JBBNAE010000010">
    <property type="protein sequence ID" value="KAK9091243.1"/>
    <property type="molecule type" value="Genomic_DNA"/>
</dbReference>
<feature type="region of interest" description="Disordered" evidence="2">
    <location>
        <begin position="276"/>
        <end position="376"/>
    </location>
</feature>
<dbReference type="Pfam" id="PF03398">
    <property type="entry name" value="Ist1"/>
    <property type="match status" value="1"/>
</dbReference>
<reference evidence="3 4" key="1">
    <citation type="submission" date="2024-01" db="EMBL/GenBank/DDBJ databases">
        <title>Genome assemblies of Stephania.</title>
        <authorList>
            <person name="Yang L."/>
        </authorList>
    </citation>
    <scope>NUCLEOTIDE SEQUENCE [LARGE SCALE GENOMIC DNA]</scope>
    <source>
        <strain evidence="3">QJT</strain>
        <tissue evidence="3">Leaf</tissue>
    </source>
</reference>
<dbReference type="GO" id="GO:0015031">
    <property type="term" value="P:protein transport"/>
    <property type="evidence" value="ECO:0007669"/>
    <property type="project" value="InterPro"/>
</dbReference>
<gene>
    <name evidence="3" type="ORF">Sjap_024420</name>
</gene>
<dbReference type="FunFam" id="1.20.1260.60:FF:000002">
    <property type="entry name" value="Vacuolar protein sorting-associated protein IST1"/>
    <property type="match status" value="1"/>
</dbReference>
<feature type="compositionally biased region" description="Basic and acidic residues" evidence="2">
    <location>
        <begin position="225"/>
        <end position="239"/>
    </location>
</feature>
<evidence type="ECO:0000256" key="1">
    <source>
        <dbReference type="ARBA" id="ARBA00005536"/>
    </source>
</evidence>
<name>A0AAP0HJU6_9MAGN</name>
<accession>A0AAP0HJU6</accession>
<feature type="compositionally biased region" description="Basic and acidic residues" evidence="2">
    <location>
        <begin position="278"/>
        <end position="292"/>
    </location>
</feature>
<comment type="caution">
    <text evidence="3">The sequence shown here is derived from an EMBL/GenBank/DDBJ whole genome shotgun (WGS) entry which is preliminary data.</text>
</comment>
<evidence type="ECO:0008006" key="5">
    <source>
        <dbReference type="Google" id="ProtNLM"/>
    </source>
</evidence>
<organism evidence="3 4">
    <name type="scientific">Stephania japonica</name>
    <dbReference type="NCBI Taxonomy" id="461633"/>
    <lineage>
        <taxon>Eukaryota</taxon>
        <taxon>Viridiplantae</taxon>
        <taxon>Streptophyta</taxon>
        <taxon>Embryophyta</taxon>
        <taxon>Tracheophyta</taxon>
        <taxon>Spermatophyta</taxon>
        <taxon>Magnoliopsida</taxon>
        <taxon>Ranunculales</taxon>
        <taxon>Menispermaceae</taxon>
        <taxon>Menispermoideae</taxon>
        <taxon>Cissampelideae</taxon>
        <taxon>Stephania</taxon>
    </lineage>
</organism>
<feature type="compositionally biased region" description="Polar residues" evidence="2">
    <location>
        <begin position="293"/>
        <end position="302"/>
    </location>
</feature>
<feature type="region of interest" description="Disordered" evidence="2">
    <location>
        <begin position="225"/>
        <end position="244"/>
    </location>
</feature>
<dbReference type="InterPro" id="IPR005061">
    <property type="entry name" value="Ist1"/>
</dbReference>